<dbReference type="AlphaFoldDB" id="A0AAN9J051"/>
<proteinExistence type="predicted"/>
<comment type="caution">
    <text evidence="1">The sequence shown here is derived from an EMBL/GenBank/DDBJ whole genome shotgun (WGS) entry which is preliminary data.</text>
</comment>
<evidence type="ECO:0000313" key="2">
    <source>
        <dbReference type="Proteomes" id="UP001372338"/>
    </source>
</evidence>
<dbReference type="Proteomes" id="UP001372338">
    <property type="component" value="Unassembled WGS sequence"/>
</dbReference>
<gene>
    <name evidence="1" type="ORF">RIF29_03627</name>
</gene>
<dbReference type="EMBL" id="JAYWIO010000001">
    <property type="protein sequence ID" value="KAK7289740.1"/>
    <property type="molecule type" value="Genomic_DNA"/>
</dbReference>
<evidence type="ECO:0000313" key="1">
    <source>
        <dbReference type="EMBL" id="KAK7289740.1"/>
    </source>
</evidence>
<keyword evidence="2" id="KW-1185">Reference proteome</keyword>
<accession>A0AAN9J051</accession>
<organism evidence="1 2">
    <name type="scientific">Crotalaria pallida</name>
    <name type="common">Smooth rattlebox</name>
    <name type="synonym">Crotalaria striata</name>
    <dbReference type="NCBI Taxonomy" id="3830"/>
    <lineage>
        <taxon>Eukaryota</taxon>
        <taxon>Viridiplantae</taxon>
        <taxon>Streptophyta</taxon>
        <taxon>Embryophyta</taxon>
        <taxon>Tracheophyta</taxon>
        <taxon>Spermatophyta</taxon>
        <taxon>Magnoliopsida</taxon>
        <taxon>eudicotyledons</taxon>
        <taxon>Gunneridae</taxon>
        <taxon>Pentapetalae</taxon>
        <taxon>rosids</taxon>
        <taxon>fabids</taxon>
        <taxon>Fabales</taxon>
        <taxon>Fabaceae</taxon>
        <taxon>Papilionoideae</taxon>
        <taxon>50 kb inversion clade</taxon>
        <taxon>genistoids sensu lato</taxon>
        <taxon>core genistoids</taxon>
        <taxon>Crotalarieae</taxon>
        <taxon>Crotalaria</taxon>
    </lineage>
</organism>
<name>A0AAN9J051_CROPI</name>
<reference evidence="1 2" key="1">
    <citation type="submission" date="2024-01" db="EMBL/GenBank/DDBJ databases">
        <title>The genomes of 5 underutilized Papilionoideae crops provide insights into root nodulation and disease resistanc.</title>
        <authorList>
            <person name="Yuan L."/>
        </authorList>
    </citation>
    <scope>NUCLEOTIDE SEQUENCE [LARGE SCALE GENOMIC DNA]</scope>
    <source>
        <strain evidence="1">ZHUSHIDOU_FW_LH</strain>
        <tissue evidence="1">Leaf</tissue>
    </source>
</reference>
<protein>
    <submittedName>
        <fullName evidence="1">Uncharacterized protein</fullName>
    </submittedName>
</protein>
<sequence>MINFLSGLSNFNTKFWYSASLNSQAVSVCVVGFSFFLLPLEVPPPHLHLPSPLFVSLDLAMAFITKPNHHHHLHLSFSLSSWVIAPPPRSRSPSLPSRKSRLPPTNRTAAAMKELMNAAGFAAAAALLPWFVQTDAVHVLSSKSRSTAVEPPPPLLSCLRFVTLLQDQPPWPLVLSWR</sequence>